<dbReference type="STRING" id="265719.SAMN04488509_11725"/>
<keyword evidence="3" id="KW-0238">DNA-binding</keyword>
<dbReference type="OrthoDB" id="5723059at2"/>
<feature type="domain" description="HTH lysR-type" evidence="6">
    <location>
        <begin position="4"/>
        <end position="61"/>
    </location>
</feature>
<dbReference type="PROSITE" id="PS50931">
    <property type="entry name" value="HTH_LYSR"/>
    <property type="match status" value="1"/>
</dbReference>
<gene>
    <name evidence="7" type="ORF">SAMN04488509_11725</name>
</gene>
<dbReference type="EMBL" id="FNAG01000017">
    <property type="protein sequence ID" value="SDE07950.1"/>
    <property type="molecule type" value="Genomic_DNA"/>
</dbReference>
<dbReference type="SUPFAM" id="SSF53850">
    <property type="entry name" value="Periplasmic binding protein-like II"/>
    <property type="match status" value="1"/>
</dbReference>
<dbReference type="GO" id="GO:0003677">
    <property type="term" value="F:DNA binding"/>
    <property type="evidence" value="ECO:0007669"/>
    <property type="project" value="UniProtKB-KW"/>
</dbReference>
<evidence type="ECO:0000256" key="4">
    <source>
        <dbReference type="ARBA" id="ARBA00023159"/>
    </source>
</evidence>
<accession>A0A1G6ZZK0</accession>
<name>A0A1G6ZZK0_9GAMM</name>
<dbReference type="InterPro" id="IPR005119">
    <property type="entry name" value="LysR_subst-bd"/>
</dbReference>
<dbReference type="Gene3D" id="3.40.190.290">
    <property type="match status" value="1"/>
</dbReference>
<dbReference type="PANTHER" id="PTHR30293:SF2">
    <property type="entry name" value="TRANSCRIPTIONAL ACTIVATOR PROTEIN NHAR"/>
    <property type="match status" value="1"/>
</dbReference>
<dbReference type="RefSeq" id="WP_091245601.1">
    <property type="nucleotide sequence ID" value="NZ_FNAG01000017.1"/>
</dbReference>
<evidence type="ECO:0000259" key="6">
    <source>
        <dbReference type="PROSITE" id="PS50931"/>
    </source>
</evidence>
<evidence type="ECO:0000256" key="3">
    <source>
        <dbReference type="ARBA" id="ARBA00023125"/>
    </source>
</evidence>
<organism evidence="7 8">
    <name type="scientific">Aquimonas voraii</name>
    <dbReference type="NCBI Taxonomy" id="265719"/>
    <lineage>
        <taxon>Bacteria</taxon>
        <taxon>Pseudomonadati</taxon>
        <taxon>Pseudomonadota</taxon>
        <taxon>Gammaproteobacteria</taxon>
        <taxon>Lysobacterales</taxon>
        <taxon>Lysobacteraceae</taxon>
        <taxon>Aquimonas</taxon>
    </lineage>
</organism>
<evidence type="ECO:0000256" key="5">
    <source>
        <dbReference type="ARBA" id="ARBA00023163"/>
    </source>
</evidence>
<dbReference type="InterPro" id="IPR000847">
    <property type="entry name" value="LysR_HTH_N"/>
</dbReference>
<dbReference type="NCBIfam" id="NF008284">
    <property type="entry name" value="PRK11062.1"/>
    <property type="match status" value="1"/>
</dbReference>
<keyword evidence="2" id="KW-0805">Transcription regulation</keyword>
<dbReference type="Gene3D" id="1.10.10.10">
    <property type="entry name" value="Winged helix-like DNA-binding domain superfamily/Winged helix DNA-binding domain"/>
    <property type="match status" value="1"/>
</dbReference>
<dbReference type="GO" id="GO:0003700">
    <property type="term" value="F:DNA-binding transcription factor activity"/>
    <property type="evidence" value="ECO:0007669"/>
    <property type="project" value="InterPro"/>
</dbReference>
<evidence type="ECO:0000313" key="8">
    <source>
        <dbReference type="Proteomes" id="UP000199603"/>
    </source>
</evidence>
<dbReference type="AlphaFoldDB" id="A0A1G6ZZK0"/>
<dbReference type="Pfam" id="PF00126">
    <property type="entry name" value="HTH_1"/>
    <property type="match status" value="1"/>
</dbReference>
<dbReference type="InterPro" id="IPR036388">
    <property type="entry name" value="WH-like_DNA-bd_sf"/>
</dbReference>
<evidence type="ECO:0000256" key="2">
    <source>
        <dbReference type="ARBA" id="ARBA00023015"/>
    </source>
</evidence>
<sequence length="301" mass="32873">MERLNYRQLQQFWTVARAGSVRAAAEQLDLAPQTLSGQIAALELSLGTALFQRVGRRLELTETGRMVRAYADEIFELGDALQEAVSEARKARVRPLRVGVAEVVPKSLAYELLSPALALDPAPRLHCREDSLPRLLAELALHRLDLVLSDRPPSGEAEVKVHASQLGECGTAFLAAPALARRLVDDFPRSLQGAPFLLPGADSRVRAALQRWLDQRKLRPRIVAEFEDSALMKAFGAAGAGVFVVPAVVASDLCARQNLVELGRSEDIRERFYALAGSRRDGHPGVQAVLESARSRVFAEA</sequence>
<reference evidence="7 8" key="1">
    <citation type="submission" date="2016-10" db="EMBL/GenBank/DDBJ databases">
        <authorList>
            <person name="de Groot N.N."/>
        </authorList>
    </citation>
    <scope>NUCLEOTIDE SEQUENCE [LARGE SCALE GENOMIC DNA]</scope>
    <source>
        <strain evidence="7 8">DSM 16957</strain>
    </source>
</reference>
<protein>
    <submittedName>
        <fullName evidence="7">Transcriptional regulator, LysR family</fullName>
    </submittedName>
</protein>
<keyword evidence="5" id="KW-0804">Transcription</keyword>
<dbReference type="SUPFAM" id="SSF46785">
    <property type="entry name" value="Winged helix' DNA-binding domain"/>
    <property type="match status" value="1"/>
</dbReference>
<keyword evidence="4" id="KW-0010">Activator</keyword>
<dbReference type="PANTHER" id="PTHR30293">
    <property type="entry name" value="TRANSCRIPTIONAL REGULATORY PROTEIN NAC-RELATED"/>
    <property type="match status" value="1"/>
</dbReference>
<dbReference type="Pfam" id="PF03466">
    <property type="entry name" value="LysR_substrate"/>
    <property type="match status" value="1"/>
</dbReference>
<dbReference type="GO" id="GO:2000142">
    <property type="term" value="P:regulation of DNA-templated transcription initiation"/>
    <property type="evidence" value="ECO:0007669"/>
    <property type="project" value="TreeGrafter"/>
</dbReference>
<proteinExistence type="inferred from homology"/>
<dbReference type="InterPro" id="IPR036390">
    <property type="entry name" value="WH_DNA-bd_sf"/>
</dbReference>
<dbReference type="FunFam" id="1.10.10.10:FF:000001">
    <property type="entry name" value="LysR family transcriptional regulator"/>
    <property type="match status" value="1"/>
</dbReference>
<keyword evidence="8" id="KW-1185">Reference proteome</keyword>
<evidence type="ECO:0000256" key="1">
    <source>
        <dbReference type="ARBA" id="ARBA00009437"/>
    </source>
</evidence>
<evidence type="ECO:0000313" key="7">
    <source>
        <dbReference type="EMBL" id="SDE07950.1"/>
    </source>
</evidence>
<comment type="similarity">
    <text evidence="1">Belongs to the LysR transcriptional regulatory family.</text>
</comment>
<dbReference type="Proteomes" id="UP000199603">
    <property type="component" value="Unassembled WGS sequence"/>
</dbReference>